<dbReference type="GO" id="GO:0005829">
    <property type="term" value="C:cytosol"/>
    <property type="evidence" value="ECO:0007669"/>
    <property type="project" value="TreeGrafter"/>
</dbReference>
<dbReference type="PATRIC" id="fig|745411.4.peg.1404"/>
<dbReference type="STRING" id="745411.B3C1_07119"/>
<dbReference type="Pfam" id="PF02911">
    <property type="entry name" value="Formyl_trans_C"/>
    <property type="match status" value="1"/>
</dbReference>
<dbReference type="CDD" id="cd08651">
    <property type="entry name" value="FMT_core_like_4"/>
    <property type="match status" value="1"/>
</dbReference>
<dbReference type="InterPro" id="IPR036477">
    <property type="entry name" value="Formyl_transf_N_sf"/>
</dbReference>
<dbReference type="CDD" id="cd08702">
    <property type="entry name" value="Arna_FMT_C"/>
    <property type="match status" value="1"/>
</dbReference>
<evidence type="ECO:0000313" key="4">
    <source>
        <dbReference type="Proteomes" id="UP000006755"/>
    </source>
</evidence>
<dbReference type="Gene3D" id="3.40.50.12230">
    <property type="match status" value="1"/>
</dbReference>
<feature type="domain" description="Formyl transferase N-terminal" evidence="1">
    <location>
        <begin position="1"/>
        <end position="171"/>
    </location>
</feature>
<evidence type="ECO:0000313" key="3">
    <source>
        <dbReference type="EMBL" id="EKE75428.1"/>
    </source>
</evidence>
<dbReference type="OrthoDB" id="9802815at2"/>
<evidence type="ECO:0000259" key="2">
    <source>
        <dbReference type="Pfam" id="PF02911"/>
    </source>
</evidence>
<keyword evidence="4" id="KW-1185">Reference proteome</keyword>
<dbReference type="SUPFAM" id="SSF53328">
    <property type="entry name" value="Formyltransferase"/>
    <property type="match status" value="1"/>
</dbReference>
<reference evidence="3 4" key="1">
    <citation type="journal article" date="2012" name="J. Bacteriol.">
        <title>Genome Sequence of Gallaecimonas xiamenensis Type Strain 3-C-1.</title>
        <authorList>
            <person name="Lai Q."/>
            <person name="Wang L."/>
            <person name="Wang W."/>
            <person name="Shao Z."/>
        </authorList>
    </citation>
    <scope>NUCLEOTIDE SEQUENCE [LARGE SCALE GENOMIC DNA]</scope>
    <source>
        <strain evidence="3 4">3-C-1</strain>
    </source>
</reference>
<dbReference type="AlphaFoldDB" id="K2JJD8"/>
<organism evidence="3 4">
    <name type="scientific">Gallaecimonas xiamenensis 3-C-1</name>
    <dbReference type="NCBI Taxonomy" id="745411"/>
    <lineage>
        <taxon>Bacteria</taxon>
        <taxon>Pseudomonadati</taxon>
        <taxon>Pseudomonadota</taxon>
        <taxon>Gammaproteobacteria</taxon>
        <taxon>Enterobacterales</taxon>
        <taxon>Gallaecimonadaceae</taxon>
        <taxon>Gallaecimonas</taxon>
    </lineage>
</organism>
<dbReference type="PANTHER" id="PTHR11138:SF5">
    <property type="entry name" value="METHIONYL-TRNA FORMYLTRANSFERASE, MITOCHONDRIAL"/>
    <property type="match status" value="1"/>
</dbReference>
<dbReference type="eggNOG" id="COG0223">
    <property type="taxonomic scope" value="Bacteria"/>
</dbReference>
<dbReference type="PANTHER" id="PTHR11138">
    <property type="entry name" value="METHIONYL-TRNA FORMYLTRANSFERASE"/>
    <property type="match status" value="1"/>
</dbReference>
<dbReference type="Proteomes" id="UP000006755">
    <property type="component" value="Unassembled WGS sequence"/>
</dbReference>
<name>K2JJD8_9GAMM</name>
<dbReference type="EMBL" id="AMRI01000008">
    <property type="protein sequence ID" value="EKE75428.1"/>
    <property type="molecule type" value="Genomic_DNA"/>
</dbReference>
<feature type="domain" description="Formyl transferase C-terminal" evidence="2">
    <location>
        <begin position="204"/>
        <end position="283"/>
    </location>
</feature>
<dbReference type="GO" id="GO:0004479">
    <property type="term" value="F:methionyl-tRNA formyltransferase activity"/>
    <property type="evidence" value="ECO:0007669"/>
    <property type="project" value="TreeGrafter"/>
</dbReference>
<keyword evidence="3" id="KW-0808">Transferase</keyword>
<protein>
    <submittedName>
        <fullName evidence="3">Formyltransferase</fullName>
    </submittedName>
</protein>
<dbReference type="InterPro" id="IPR005793">
    <property type="entry name" value="Formyl_trans_C"/>
</dbReference>
<evidence type="ECO:0000259" key="1">
    <source>
        <dbReference type="Pfam" id="PF00551"/>
    </source>
</evidence>
<dbReference type="InterPro" id="IPR002376">
    <property type="entry name" value="Formyl_transf_N"/>
</dbReference>
<dbReference type="InterPro" id="IPR011034">
    <property type="entry name" value="Formyl_transferase-like_C_sf"/>
</dbReference>
<sequence length="298" mass="32697">MKVAFIGCVTSSLKLLSALCTLKGRGIEVVAVITKPASNINADFVDLAPFCQENAIPFHYENTDNREQSVAFLQRYQPDIIYCFGWSYLLDAKMLGLAPRGAIGFHPAPLPQGRGRHPIIWALALGLERTASTFFVMDSGADSGPILDQKWLAIAPEDDAGSLYDKILATACQQILAFSARLADGSATPVPQNPAQATYWRKRSAKDGLIDWRMQAADIHNLIRALTAPYPGAEFLYQGQAVKVWKSEIAQASYPQYMEPGRILAIEEKRVLVKCAGQSALWLCRCDFPAIPANGDCF</sequence>
<accession>K2JJD8</accession>
<comment type="caution">
    <text evidence="3">The sequence shown here is derived from an EMBL/GenBank/DDBJ whole genome shotgun (WGS) entry which is preliminary data.</text>
</comment>
<dbReference type="Pfam" id="PF00551">
    <property type="entry name" value="Formyl_trans_N"/>
    <property type="match status" value="1"/>
</dbReference>
<proteinExistence type="predicted"/>
<dbReference type="RefSeq" id="WP_008483860.1">
    <property type="nucleotide sequence ID" value="NZ_AMRI01000008.1"/>
</dbReference>
<dbReference type="SUPFAM" id="SSF50486">
    <property type="entry name" value="FMT C-terminal domain-like"/>
    <property type="match status" value="1"/>
</dbReference>
<gene>
    <name evidence="3" type="ORF">B3C1_07119</name>
</gene>